<evidence type="ECO:0000313" key="3">
    <source>
        <dbReference type="Proteomes" id="UP000295680"/>
    </source>
</evidence>
<comment type="caution">
    <text evidence="2">The sequence shown here is derived from an EMBL/GenBank/DDBJ whole genome shotgun (WGS) entry which is preliminary data.</text>
</comment>
<dbReference type="EMBL" id="SLWS01000012">
    <property type="protein sequence ID" value="TCO52550.1"/>
    <property type="molecule type" value="Genomic_DNA"/>
</dbReference>
<protein>
    <submittedName>
        <fullName evidence="2">Uncharacterized protein</fullName>
    </submittedName>
</protein>
<sequence>MSGLSRGLSPDLIVGGPSSGAVRPSDPATELSPDPHHPTAPHSHAAEVFANHLNLPECPRGNNKYKDDDRAPTILTWGTPGQPATWVNQSRCASFITGLLHRTYPDIATAEHFRTHFGAVNPNSRDYRRAFADAAAPHWQPVTKLLNLRHGDVLAIDYQNGLRNQTGHVVLVRQIKDIYVSPNPALNFPGETQYAVEIIDCTSDPHGLLGVGDYIAYPDTRLIDGVNDREGVGFGHMMLYVSTSTGELSRYRWSVNSSPATTYTNHQRPMAAARFSPA</sequence>
<name>A0A4V2S5K7_9PSEU</name>
<feature type="region of interest" description="Disordered" evidence="1">
    <location>
        <begin position="1"/>
        <end position="42"/>
    </location>
</feature>
<gene>
    <name evidence="2" type="ORF">EV192_112282</name>
</gene>
<dbReference type="Proteomes" id="UP000295680">
    <property type="component" value="Unassembled WGS sequence"/>
</dbReference>
<proteinExistence type="predicted"/>
<keyword evidence="3" id="KW-1185">Reference proteome</keyword>
<evidence type="ECO:0000256" key="1">
    <source>
        <dbReference type="SAM" id="MobiDB-lite"/>
    </source>
</evidence>
<dbReference type="RefSeq" id="WP_132124465.1">
    <property type="nucleotide sequence ID" value="NZ_SLWS01000012.1"/>
</dbReference>
<accession>A0A4V2S5K7</accession>
<reference evidence="2 3" key="1">
    <citation type="submission" date="2019-03" db="EMBL/GenBank/DDBJ databases">
        <title>Genomic Encyclopedia of Type Strains, Phase IV (KMG-IV): sequencing the most valuable type-strain genomes for metagenomic binning, comparative biology and taxonomic classification.</title>
        <authorList>
            <person name="Goeker M."/>
        </authorList>
    </citation>
    <scope>NUCLEOTIDE SEQUENCE [LARGE SCALE GENOMIC DNA]</scope>
    <source>
        <strain evidence="2 3">DSM 45934</strain>
    </source>
</reference>
<dbReference type="AlphaFoldDB" id="A0A4V2S5K7"/>
<organism evidence="2 3">
    <name type="scientific">Actinocrispum wychmicini</name>
    <dbReference type="NCBI Taxonomy" id="1213861"/>
    <lineage>
        <taxon>Bacteria</taxon>
        <taxon>Bacillati</taxon>
        <taxon>Actinomycetota</taxon>
        <taxon>Actinomycetes</taxon>
        <taxon>Pseudonocardiales</taxon>
        <taxon>Pseudonocardiaceae</taxon>
        <taxon>Actinocrispum</taxon>
    </lineage>
</organism>
<dbReference type="OrthoDB" id="324838at2"/>
<evidence type="ECO:0000313" key="2">
    <source>
        <dbReference type="EMBL" id="TCO52550.1"/>
    </source>
</evidence>